<reference evidence="4" key="1">
    <citation type="journal article" date="2014" name="Front. Microbiol.">
        <title>High frequency of phylogenetically diverse reductive dehalogenase-homologous genes in deep subseafloor sedimentary metagenomes.</title>
        <authorList>
            <person name="Kawai M."/>
            <person name="Futagami T."/>
            <person name="Toyoda A."/>
            <person name="Takaki Y."/>
            <person name="Nishi S."/>
            <person name="Hori S."/>
            <person name="Arai W."/>
            <person name="Tsubouchi T."/>
            <person name="Morono Y."/>
            <person name="Uchiyama I."/>
            <person name="Ito T."/>
            <person name="Fujiyama A."/>
            <person name="Inagaki F."/>
            <person name="Takami H."/>
        </authorList>
    </citation>
    <scope>NUCLEOTIDE SEQUENCE</scope>
    <source>
        <strain evidence="4">Expedition CK06-06</strain>
    </source>
</reference>
<protein>
    <recommendedName>
        <fullName evidence="3">NADPH-dependent FMN reductase-like domain-containing protein</fullName>
    </recommendedName>
</protein>
<evidence type="ECO:0000256" key="2">
    <source>
        <dbReference type="ARBA" id="ARBA00022643"/>
    </source>
</evidence>
<proteinExistence type="predicted"/>
<evidence type="ECO:0000313" key="4">
    <source>
        <dbReference type="EMBL" id="GAI03195.1"/>
    </source>
</evidence>
<name>X1LLC1_9ZZZZ</name>
<dbReference type="Gene3D" id="3.40.50.360">
    <property type="match status" value="1"/>
</dbReference>
<comment type="caution">
    <text evidence="4">The sequence shown here is derived from an EMBL/GenBank/DDBJ whole genome shotgun (WGS) entry which is preliminary data.</text>
</comment>
<keyword evidence="2" id="KW-0288">FMN</keyword>
<dbReference type="InterPro" id="IPR005025">
    <property type="entry name" value="FMN_Rdtase-like_dom"/>
</dbReference>
<evidence type="ECO:0000259" key="3">
    <source>
        <dbReference type="Pfam" id="PF03358"/>
    </source>
</evidence>
<sequence>GVVGSPRHSKNTGTLVQKVLEGVKSKGIETALFYISDYQISPCKACDACKQSGECVQDDDMKILHSAMREAKGLVLGTPIYLDHVSAQTKVFLDRLYSYLGPNLEHRFPNGVKSVLVFSWGASSPDAYNNVIAWLQGRLSGYFDIETIEVIKAARTDTVSVSKEEDLLRKAFDTGVRLSDFLKIRS</sequence>
<accession>X1LLC1</accession>
<dbReference type="InterPro" id="IPR051796">
    <property type="entry name" value="ISF_SsuE-like"/>
</dbReference>
<dbReference type="GO" id="GO:0016491">
    <property type="term" value="F:oxidoreductase activity"/>
    <property type="evidence" value="ECO:0007669"/>
    <property type="project" value="InterPro"/>
</dbReference>
<dbReference type="Pfam" id="PF03358">
    <property type="entry name" value="FMN_red"/>
    <property type="match status" value="1"/>
</dbReference>
<organism evidence="4">
    <name type="scientific">marine sediment metagenome</name>
    <dbReference type="NCBI Taxonomy" id="412755"/>
    <lineage>
        <taxon>unclassified sequences</taxon>
        <taxon>metagenomes</taxon>
        <taxon>ecological metagenomes</taxon>
    </lineage>
</organism>
<feature type="domain" description="NADPH-dependent FMN reductase-like" evidence="3">
    <location>
        <begin position="2"/>
        <end position="105"/>
    </location>
</feature>
<dbReference type="SUPFAM" id="SSF52218">
    <property type="entry name" value="Flavoproteins"/>
    <property type="match status" value="1"/>
</dbReference>
<evidence type="ECO:0000256" key="1">
    <source>
        <dbReference type="ARBA" id="ARBA00022630"/>
    </source>
</evidence>
<feature type="non-terminal residue" evidence="4">
    <location>
        <position position="1"/>
    </location>
</feature>
<dbReference type="PANTHER" id="PTHR43278:SF2">
    <property type="entry name" value="IRON-SULFUR FLAVOPROTEIN"/>
    <property type="match status" value="1"/>
</dbReference>
<gene>
    <name evidence="4" type="ORF">S06H3_22905</name>
</gene>
<keyword evidence="1" id="KW-0285">Flavoprotein</keyword>
<dbReference type="AlphaFoldDB" id="X1LLC1"/>
<dbReference type="PANTHER" id="PTHR43278">
    <property type="entry name" value="NAD(P)H-DEPENDENT FMN-CONTAINING OXIDOREDUCTASE YWQN-RELATED"/>
    <property type="match status" value="1"/>
</dbReference>
<dbReference type="EMBL" id="BARV01012342">
    <property type="protein sequence ID" value="GAI03195.1"/>
    <property type="molecule type" value="Genomic_DNA"/>
</dbReference>
<dbReference type="InterPro" id="IPR029039">
    <property type="entry name" value="Flavoprotein-like_sf"/>
</dbReference>